<sequence length="59" mass="6744">MSLTWNLISQSHIRQQPLKWPSQNWMARQPRCIGEGRFVLLTTSSPCGPGMCRSLGWLT</sequence>
<proteinExistence type="predicted"/>
<accession>A0A0E9WAW8</accession>
<reference evidence="1" key="2">
    <citation type="journal article" date="2015" name="Fish Shellfish Immunol.">
        <title>Early steps in the European eel (Anguilla anguilla)-Vibrio vulnificus interaction in the gills: Role of the RtxA13 toxin.</title>
        <authorList>
            <person name="Callol A."/>
            <person name="Pajuelo D."/>
            <person name="Ebbesson L."/>
            <person name="Teles M."/>
            <person name="MacKenzie S."/>
            <person name="Amaro C."/>
        </authorList>
    </citation>
    <scope>NUCLEOTIDE SEQUENCE</scope>
</reference>
<evidence type="ECO:0000313" key="1">
    <source>
        <dbReference type="EMBL" id="JAH87539.1"/>
    </source>
</evidence>
<protein>
    <submittedName>
        <fullName evidence="1">Uncharacterized protein</fullName>
    </submittedName>
</protein>
<dbReference type="EMBL" id="GBXM01021038">
    <property type="protein sequence ID" value="JAH87539.1"/>
    <property type="molecule type" value="Transcribed_RNA"/>
</dbReference>
<dbReference type="AlphaFoldDB" id="A0A0E9WAW8"/>
<name>A0A0E9WAW8_ANGAN</name>
<reference evidence="1" key="1">
    <citation type="submission" date="2014-11" db="EMBL/GenBank/DDBJ databases">
        <authorList>
            <person name="Amaro Gonzalez C."/>
        </authorList>
    </citation>
    <scope>NUCLEOTIDE SEQUENCE</scope>
</reference>
<organism evidence="1">
    <name type="scientific">Anguilla anguilla</name>
    <name type="common">European freshwater eel</name>
    <name type="synonym">Muraena anguilla</name>
    <dbReference type="NCBI Taxonomy" id="7936"/>
    <lineage>
        <taxon>Eukaryota</taxon>
        <taxon>Metazoa</taxon>
        <taxon>Chordata</taxon>
        <taxon>Craniata</taxon>
        <taxon>Vertebrata</taxon>
        <taxon>Euteleostomi</taxon>
        <taxon>Actinopterygii</taxon>
        <taxon>Neopterygii</taxon>
        <taxon>Teleostei</taxon>
        <taxon>Anguilliformes</taxon>
        <taxon>Anguillidae</taxon>
        <taxon>Anguilla</taxon>
    </lineage>
</organism>